<accession>A0A4E0RSL7</accession>
<feature type="compositionally biased region" description="Basic and acidic residues" evidence="1">
    <location>
        <begin position="193"/>
        <end position="202"/>
    </location>
</feature>
<organism evidence="2 3">
    <name type="scientific">Fasciola hepatica</name>
    <name type="common">Liver fluke</name>
    <dbReference type="NCBI Taxonomy" id="6192"/>
    <lineage>
        <taxon>Eukaryota</taxon>
        <taxon>Metazoa</taxon>
        <taxon>Spiralia</taxon>
        <taxon>Lophotrochozoa</taxon>
        <taxon>Platyhelminthes</taxon>
        <taxon>Trematoda</taxon>
        <taxon>Digenea</taxon>
        <taxon>Plagiorchiida</taxon>
        <taxon>Echinostomata</taxon>
        <taxon>Echinostomatoidea</taxon>
        <taxon>Fasciolidae</taxon>
        <taxon>Fasciola</taxon>
    </lineage>
</organism>
<evidence type="ECO:0000256" key="1">
    <source>
        <dbReference type="SAM" id="MobiDB-lite"/>
    </source>
</evidence>
<proteinExistence type="predicted"/>
<feature type="region of interest" description="Disordered" evidence="1">
    <location>
        <begin position="181"/>
        <end position="268"/>
    </location>
</feature>
<protein>
    <submittedName>
        <fullName evidence="2">Uncharacterized protein</fullName>
    </submittedName>
</protein>
<dbReference type="AlphaFoldDB" id="A0A4E0RSL7"/>
<sequence>MIDLDQSESLLERTLARIGWTFDGLNQAGHWKQCDKNSCHWMPKRVLEKHTPVCALRQQGYSHAEIIRSMIVLRLVSKLWPRSEIPNVGGKVTAVFTLHVVPIPRFYVKLYSSKQNFFSRLLSRPTPRGASTQFAWLKKFPLDIFASEIPLVHTTLLTHFFRFLCCSAMVTARSEDSHPVKYRITTDNQSEPVESRVCESHNSRAPSSRRYSPHPRESGHHHRRSPTPRSESRDSTTHERSHKDRHKHKHRHKHKRTEHEHRRKRRSS</sequence>
<gene>
    <name evidence="2" type="ORF">D915_005186</name>
</gene>
<name>A0A4E0RSL7_FASHE</name>
<evidence type="ECO:0000313" key="2">
    <source>
        <dbReference type="EMBL" id="THD24078.1"/>
    </source>
</evidence>
<comment type="caution">
    <text evidence="2">The sequence shown here is derived from an EMBL/GenBank/DDBJ whole genome shotgun (WGS) entry which is preliminary data.</text>
</comment>
<keyword evidence="3" id="KW-1185">Reference proteome</keyword>
<dbReference type="Proteomes" id="UP000230066">
    <property type="component" value="Unassembled WGS sequence"/>
</dbReference>
<feature type="compositionally biased region" description="Basic residues" evidence="1">
    <location>
        <begin position="243"/>
        <end position="268"/>
    </location>
</feature>
<evidence type="ECO:0000313" key="3">
    <source>
        <dbReference type="Proteomes" id="UP000230066"/>
    </source>
</evidence>
<dbReference type="EMBL" id="JXXN02001789">
    <property type="protein sequence ID" value="THD24078.1"/>
    <property type="molecule type" value="Genomic_DNA"/>
</dbReference>
<feature type="compositionally biased region" description="Basic and acidic residues" evidence="1">
    <location>
        <begin position="230"/>
        <end position="242"/>
    </location>
</feature>
<reference evidence="2" key="1">
    <citation type="submission" date="2019-03" db="EMBL/GenBank/DDBJ databases">
        <title>Improved annotation for the trematode Fasciola hepatica.</title>
        <authorList>
            <person name="Choi Y.-J."/>
            <person name="Martin J."/>
            <person name="Mitreva M."/>
        </authorList>
    </citation>
    <scope>NUCLEOTIDE SEQUENCE [LARGE SCALE GENOMIC DNA]</scope>
</reference>